<dbReference type="Gene3D" id="2.60.40.790">
    <property type="match status" value="1"/>
</dbReference>
<feature type="domain" description="SHSP" evidence="6">
    <location>
        <begin position="151"/>
        <end position="261"/>
    </location>
</feature>
<evidence type="ECO:0000256" key="3">
    <source>
        <dbReference type="RuleBase" id="RU003616"/>
    </source>
</evidence>
<sequence length="261" mass="30126">MKIVQPLAVALVAAPASLVAEGYYVGGFRRPYRAAARFSSPKERAEYFRKRQERMNREFEKLQEELQRQQQNDKSDEFGSNVGNPYEPFRMDEETLRKQREWVSRAFDIASDFNSDFAPTQKEAEQNDELIRKSKEWIERMYGIEDAPKKKDVSGFKPRYEIRTTDEKFEVALDVPGVAREDIEITLEEDGKVLMIQGERELLGVTEEGELEKVKFSEKFDFDENANSDKISARLEKGVLVVAAPKKIPDEGTNRKSIPVM</sequence>
<evidence type="ECO:0000313" key="7">
    <source>
        <dbReference type="EMBL" id="CAD8304322.1"/>
    </source>
</evidence>
<dbReference type="EMBL" id="HBED01013730">
    <property type="protein sequence ID" value="CAD8304322.1"/>
    <property type="molecule type" value="Transcribed_RNA"/>
</dbReference>
<feature type="compositionally biased region" description="Basic and acidic residues" evidence="4">
    <location>
        <begin position="62"/>
        <end position="77"/>
    </location>
</feature>
<dbReference type="SUPFAM" id="SSF49764">
    <property type="entry name" value="HSP20-like chaperones"/>
    <property type="match status" value="1"/>
</dbReference>
<gene>
    <name evidence="7" type="ORF">TDUB1175_LOCUS6867</name>
</gene>
<keyword evidence="1" id="KW-0346">Stress response</keyword>
<name>A0A7R9Z495_9STRA</name>
<dbReference type="InterPro" id="IPR008978">
    <property type="entry name" value="HSP20-like_chaperone"/>
</dbReference>
<feature type="chain" id="PRO_5031007984" description="SHSP domain-containing protein" evidence="5">
    <location>
        <begin position="23"/>
        <end position="261"/>
    </location>
</feature>
<comment type="similarity">
    <text evidence="2 3">Belongs to the small heat shock protein (HSP20) family.</text>
</comment>
<dbReference type="Pfam" id="PF00011">
    <property type="entry name" value="HSP20"/>
    <property type="match status" value="1"/>
</dbReference>
<dbReference type="PANTHER" id="PTHR11527">
    <property type="entry name" value="HEAT-SHOCK PROTEIN 20 FAMILY MEMBER"/>
    <property type="match status" value="1"/>
</dbReference>
<protein>
    <recommendedName>
        <fullName evidence="6">SHSP domain-containing protein</fullName>
    </recommendedName>
</protein>
<evidence type="ECO:0000256" key="2">
    <source>
        <dbReference type="PROSITE-ProRule" id="PRU00285"/>
    </source>
</evidence>
<accession>A0A7R9Z495</accession>
<dbReference type="AlphaFoldDB" id="A0A7R9Z495"/>
<dbReference type="InterPro" id="IPR002068">
    <property type="entry name" value="A-crystallin/Hsp20_dom"/>
</dbReference>
<reference evidence="7" key="1">
    <citation type="submission" date="2021-01" db="EMBL/GenBank/DDBJ databases">
        <authorList>
            <person name="Corre E."/>
            <person name="Pelletier E."/>
            <person name="Niang G."/>
            <person name="Scheremetjew M."/>
            <person name="Finn R."/>
            <person name="Kale V."/>
            <person name="Holt S."/>
            <person name="Cochrane G."/>
            <person name="Meng A."/>
            <person name="Brown T."/>
            <person name="Cohen L."/>
        </authorList>
    </citation>
    <scope>NUCLEOTIDE SEQUENCE</scope>
    <source>
        <strain evidence="7">CCMP147</strain>
    </source>
</reference>
<organism evidence="7">
    <name type="scientific">Pseudictyota dubia</name>
    <dbReference type="NCBI Taxonomy" id="2749911"/>
    <lineage>
        <taxon>Eukaryota</taxon>
        <taxon>Sar</taxon>
        <taxon>Stramenopiles</taxon>
        <taxon>Ochrophyta</taxon>
        <taxon>Bacillariophyta</taxon>
        <taxon>Mediophyceae</taxon>
        <taxon>Biddulphiophycidae</taxon>
        <taxon>Eupodiscales</taxon>
        <taxon>Odontellaceae</taxon>
        <taxon>Pseudictyota</taxon>
    </lineage>
</organism>
<feature type="region of interest" description="Disordered" evidence="4">
    <location>
        <begin position="62"/>
        <end position="88"/>
    </location>
</feature>
<feature type="signal peptide" evidence="5">
    <location>
        <begin position="1"/>
        <end position="22"/>
    </location>
</feature>
<evidence type="ECO:0000256" key="1">
    <source>
        <dbReference type="ARBA" id="ARBA00023016"/>
    </source>
</evidence>
<evidence type="ECO:0000256" key="4">
    <source>
        <dbReference type="SAM" id="MobiDB-lite"/>
    </source>
</evidence>
<evidence type="ECO:0000256" key="5">
    <source>
        <dbReference type="SAM" id="SignalP"/>
    </source>
</evidence>
<dbReference type="InterPro" id="IPR031107">
    <property type="entry name" value="Small_HSP"/>
</dbReference>
<dbReference type="PROSITE" id="PS01031">
    <property type="entry name" value="SHSP"/>
    <property type="match status" value="1"/>
</dbReference>
<proteinExistence type="inferred from homology"/>
<dbReference type="CDD" id="cd06464">
    <property type="entry name" value="ACD_sHsps-like"/>
    <property type="match status" value="1"/>
</dbReference>
<evidence type="ECO:0000259" key="6">
    <source>
        <dbReference type="PROSITE" id="PS01031"/>
    </source>
</evidence>
<keyword evidence="5" id="KW-0732">Signal</keyword>